<dbReference type="KEGG" id="gfe:Gferi_23150"/>
<dbReference type="EMBL" id="CP017269">
    <property type="protein sequence ID" value="AOT72183.1"/>
    <property type="molecule type" value="Genomic_DNA"/>
</dbReference>
<sequence>MNNREDVLQIDSDYPIRILREDPQTADVDLFIDLSNRSINLKLCSIESLGISRIQLPQVRGILIRYCKKEKNGSATIHFLRNIDLYSHIMNFEVNYAEMIINVKDAEDAVEFLLEKNKKL</sequence>
<evidence type="ECO:0000313" key="1">
    <source>
        <dbReference type="EMBL" id="AOT72183.1"/>
    </source>
</evidence>
<dbReference type="OrthoDB" id="1707428at2"/>
<keyword evidence="2" id="KW-1185">Reference proteome</keyword>
<dbReference type="STRING" id="1424294.Gferi_23150"/>
<gene>
    <name evidence="1" type="ORF">Gferi_23150</name>
</gene>
<dbReference type="AlphaFoldDB" id="A0A1D8GMN4"/>
<organism evidence="1 2">
    <name type="scientific">Geosporobacter ferrireducens</name>
    <dbReference type="NCBI Taxonomy" id="1424294"/>
    <lineage>
        <taxon>Bacteria</taxon>
        <taxon>Bacillati</taxon>
        <taxon>Bacillota</taxon>
        <taxon>Clostridia</taxon>
        <taxon>Peptostreptococcales</taxon>
        <taxon>Thermotaleaceae</taxon>
        <taxon>Geosporobacter</taxon>
    </lineage>
</organism>
<proteinExistence type="predicted"/>
<dbReference type="Proteomes" id="UP000095743">
    <property type="component" value="Chromosome"/>
</dbReference>
<name>A0A1D8GMN4_9FIRM</name>
<reference evidence="1 2" key="1">
    <citation type="submission" date="2016-09" db="EMBL/GenBank/DDBJ databases">
        <title>Genomic analysis reveals versatility of anaerobic energy metabolism of Geosporobacter ferrireducens IRF9 of phylum Firmicutes.</title>
        <authorList>
            <person name="Kim S.-J."/>
        </authorList>
    </citation>
    <scope>NUCLEOTIDE SEQUENCE [LARGE SCALE GENOMIC DNA]</scope>
    <source>
        <strain evidence="1 2">IRF9</strain>
    </source>
</reference>
<evidence type="ECO:0000313" key="2">
    <source>
        <dbReference type="Proteomes" id="UP000095743"/>
    </source>
</evidence>
<accession>A0A1D8GMN4</accession>
<protein>
    <submittedName>
        <fullName evidence="1">Uncharacterized protein</fullName>
    </submittedName>
</protein>
<dbReference type="RefSeq" id="WP_069980498.1">
    <property type="nucleotide sequence ID" value="NZ_CP017269.1"/>
</dbReference>